<comment type="caution">
    <text evidence="2">The sequence shown here is derived from an EMBL/GenBank/DDBJ whole genome shotgun (WGS) entry which is preliminary data.</text>
</comment>
<dbReference type="Proteomes" id="UP000826195">
    <property type="component" value="Unassembled WGS sequence"/>
</dbReference>
<keyword evidence="3" id="KW-1185">Reference proteome</keyword>
<evidence type="ECO:0000256" key="1">
    <source>
        <dbReference type="SAM" id="MobiDB-lite"/>
    </source>
</evidence>
<organism evidence="2 3">
    <name type="scientific">Cotesia glomerata</name>
    <name type="common">Lepidopteran parasitic wasp</name>
    <name type="synonym">Apanteles glomeratus</name>
    <dbReference type="NCBI Taxonomy" id="32391"/>
    <lineage>
        <taxon>Eukaryota</taxon>
        <taxon>Metazoa</taxon>
        <taxon>Ecdysozoa</taxon>
        <taxon>Arthropoda</taxon>
        <taxon>Hexapoda</taxon>
        <taxon>Insecta</taxon>
        <taxon>Pterygota</taxon>
        <taxon>Neoptera</taxon>
        <taxon>Endopterygota</taxon>
        <taxon>Hymenoptera</taxon>
        <taxon>Apocrita</taxon>
        <taxon>Ichneumonoidea</taxon>
        <taxon>Braconidae</taxon>
        <taxon>Microgastrinae</taxon>
        <taxon>Cotesia</taxon>
    </lineage>
</organism>
<feature type="compositionally biased region" description="Polar residues" evidence="1">
    <location>
        <begin position="45"/>
        <end position="60"/>
    </location>
</feature>
<sequence length="235" mass="25817">MGTLGSLNGVSVSLIMIIRAQRAKERSLDDKYPENIDKTARPTKQGPSLTIYSEAPTTSDKVPDPAKQGQPLIITSEAPTASDGLSKVANPTESGQPLTVLGNSTKSQENSGGTTRRRGRPPKIREIPTKGESDQEDLIPFIDPEYDSDTDSDDSVESEHFNENNAKKGNRKISNIILVKDLFEYRNDNVVYFLDERHAMQVPVLSNLFINYLKSGPWALAKCIGQNEAIITISV</sequence>
<feature type="compositionally biased region" description="Acidic residues" evidence="1">
    <location>
        <begin position="144"/>
        <end position="156"/>
    </location>
</feature>
<name>A0AAV7IRT2_COTGL</name>
<evidence type="ECO:0000313" key="2">
    <source>
        <dbReference type="EMBL" id="KAH0556385.1"/>
    </source>
</evidence>
<dbReference type="EMBL" id="JAHXZJ010000830">
    <property type="protein sequence ID" value="KAH0556385.1"/>
    <property type="molecule type" value="Genomic_DNA"/>
</dbReference>
<accession>A0AAV7IRT2</accession>
<feature type="compositionally biased region" description="Basic and acidic residues" evidence="1">
    <location>
        <begin position="23"/>
        <end position="40"/>
    </location>
</feature>
<proteinExistence type="predicted"/>
<reference evidence="2 3" key="1">
    <citation type="journal article" date="2021" name="J. Hered.">
        <title>A chromosome-level genome assembly of the parasitoid wasp, Cotesia glomerata (Hymenoptera: Braconidae).</title>
        <authorList>
            <person name="Pinto B.J."/>
            <person name="Weis J.J."/>
            <person name="Gamble T."/>
            <person name="Ode P.J."/>
            <person name="Paul R."/>
            <person name="Zaspel J.M."/>
        </authorList>
    </citation>
    <scope>NUCLEOTIDE SEQUENCE [LARGE SCALE GENOMIC DNA]</scope>
    <source>
        <strain evidence="2">CgM1</strain>
    </source>
</reference>
<evidence type="ECO:0000313" key="3">
    <source>
        <dbReference type="Proteomes" id="UP000826195"/>
    </source>
</evidence>
<feature type="compositionally biased region" description="Polar residues" evidence="1">
    <location>
        <begin position="89"/>
        <end position="111"/>
    </location>
</feature>
<feature type="compositionally biased region" description="Basic and acidic residues" evidence="1">
    <location>
        <begin position="123"/>
        <end position="133"/>
    </location>
</feature>
<protein>
    <submittedName>
        <fullName evidence="2">Uncharacterized protein</fullName>
    </submittedName>
</protein>
<feature type="region of interest" description="Disordered" evidence="1">
    <location>
        <begin position="23"/>
        <end position="163"/>
    </location>
</feature>
<gene>
    <name evidence="2" type="ORF">KQX54_000648</name>
</gene>
<dbReference type="AlphaFoldDB" id="A0AAV7IRT2"/>